<dbReference type="EMBL" id="JBFOLK010000002">
    <property type="protein sequence ID" value="KAL2533041.1"/>
    <property type="molecule type" value="Genomic_DNA"/>
</dbReference>
<keyword evidence="1" id="KW-1133">Transmembrane helix</keyword>
<keyword evidence="1" id="KW-0472">Membrane</keyword>
<accession>A0ABD1V6S9</accession>
<feature type="transmembrane region" description="Helical" evidence="1">
    <location>
        <begin position="49"/>
        <end position="67"/>
    </location>
</feature>
<evidence type="ECO:0008006" key="4">
    <source>
        <dbReference type="Google" id="ProtNLM"/>
    </source>
</evidence>
<evidence type="ECO:0000313" key="3">
    <source>
        <dbReference type="Proteomes" id="UP001604336"/>
    </source>
</evidence>
<proteinExistence type="predicted"/>
<keyword evidence="1" id="KW-0812">Transmembrane</keyword>
<sequence>MAIPLRFQLLILLLILIFISLFISTATTLDNASVPSISPSSTVFQKSHTYFPTLFVIILLTLGFQELSTANLSAIKTSYHLCPRLSSLARHALSLSSFKKLSIPCLYPLYFLHFLAFGTKIETLAPNRCIKILHLHICWAP</sequence>
<organism evidence="2 3">
    <name type="scientific">Abeliophyllum distichum</name>
    <dbReference type="NCBI Taxonomy" id="126358"/>
    <lineage>
        <taxon>Eukaryota</taxon>
        <taxon>Viridiplantae</taxon>
        <taxon>Streptophyta</taxon>
        <taxon>Embryophyta</taxon>
        <taxon>Tracheophyta</taxon>
        <taxon>Spermatophyta</taxon>
        <taxon>Magnoliopsida</taxon>
        <taxon>eudicotyledons</taxon>
        <taxon>Gunneridae</taxon>
        <taxon>Pentapetalae</taxon>
        <taxon>asterids</taxon>
        <taxon>lamiids</taxon>
        <taxon>Lamiales</taxon>
        <taxon>Oleaceae</taxon>
        <taxon>Forsythieae</taxon>
        <taxon>Abeliophyllum</taxon>
    </lineage>
</organism>
<name>A0ABD1V6S9_9LAMI</name>
<keyword evidence="3" id="KW-1185">Reference proteome</keyword>
<dbReference type="AlphaFoldDB" id="A0ABD1V6S9"/>
<protein>
    <recommendedName>
        <fullName evidence="4">Transmembrane protein</fullName>
    </recommendedName>
</protein>
<evidence type="ECO:0000256" key="1">
    <source>
        <dbReference type="SAM" id="Phobius"/>
    </source>
</evidence>
<evidence type="ECO:0000313" key="2">
    <source>
        <dbReference type="EMBL" id="KAL2533041.1"/>
    </source>
</evidence>
<gene>
    <name evidence="2" type="ORF">Adt_06392</name>
</gene>
<comment type="caution">
    <text evidence="2">The sequence shown here is derived from an EMBL/GenBank/DDBJ whole genome shotgun (WGS) entry which is preliminary data.</text>
</comment>
<reference evidence="3" key="1">
    <citation type="submission" date="2024-07" db="EMBL/GenBank/DDBJ databases">
        <title>Two chromosome-level genome assemblies of Korean endemic species Abeliophyllum distichum and Forsythia ovata (Oleaceae).</title>
        <authorList>
            <person name="Jang H."/>
        </authorList>
    </citation>
    <scope>NUCLEOTIDE SEQUENCE [LARGE SCALE GENOMIC DNA]</scope>
</reference>
<dbReference type="Proteomes" id="UP001604336">
    <property type="component" value="Unassembled WGS sequence"/>
</dbReference>
<feature type="transmembrane region" description="Helical" evidence="1">
    <location>
        <begin position="7"/>
        <end position="29"/>
    </location>
</feature>